<evidence type="ECO:0000313" key="3">
    <source>
        <dbReference type="Proteomes" id="UP001202328"/>
    </source>
</evidence>
<feature type="transmembrane region" description="Helical" evidence="1">
    <location>
        <begin position="165"/>
        <end position="188"/>
    </location>
</feature>
<dbReference type="EMBL" id="JAJJMB010005771">
    <property type="protein sequence ID" value="KAI3937457.1"/>
    <property type="molecule type" value="Genomic_DNA"/>
</dbReference>
<evidence type="ECO:0000256" key="1">
    <source>
        <dbReference type="SAM" id="Phobius"/>
    </source>
</evidence>
<organism evidence="2 3">
    <name type="scientific">Papaver atlanticum</name>
    <dbReference type="NCBI Taxonomy" id="357466"/>
    <lineage>
        <taxon>Eukaryota</taxon>
        <taxon>Viridiplantae</taxon>
        <taxon>Streptophyta</taxon>
        <taxon>Embryophyta</taxon>
        <taxon>Tracheophyta</taxon>
        <taxon>Spermatophyta</taxon>
        <taxon>Magnoliopsida</taxon>
        <taxon>Ranunculales</taxon>
        <taxon>Papaveraceae</taxon>
        <taxon>Papaveroideae</taxon>
        <taxon>Papaver</taxon>
    </lineage>
</organism>
<sequence>MESKYNEDTSRFGTRIYVTALDSIINVNSIFAFAVFIGLAWNPSDPNNTLINDPQCSPGNNVREDFISFQVFSFGCFVFSSIIALALKQALKIARNNTHIYETMTMAQNSTMARVNKTVLRVVILGSAIGSLMGFIFLMLGLVNLVQIKLGVLSCPNNGFTLQAVVPLVILVPSALVIYSLIVVYAFIH</sequence>
<dbReference type="PANTHER" id="PTHR33430:SF7">
    <property type="entry name" value="OS07G0240400 PROTEIN"/>
    <property type="match status" value="1"/>
</dbReference>
<evidence type="ECO:0000313" key="2">
    <source>
        <dbReference type="EMBL" id="KAI3937457.1"/>
    </source>
</evidence>
<name>A0AAD4T4C8_9MAGN</name>
<feature type="transmembrane region" description="Helical" evidence="1">
    <location>
        <begin position="122"/>
        <end position="145"/>
    </location>
</feature>
<feature type="transmembrane region" description="Helical" evidence="1">
    <location>
        <begin position="67"/>
        <end position="87"/>
    </location>
</feature>
<dbReference type="PANTHER" id="PTHR33430">
    <property type="entry name" value="MATERNAL EFFECT EMBRYO ARREST PROTEIN"/>
    <property type="match status" value="1"/>
</dbReference>
<dbReference type="AlphaFoldDB" id="A0AAD4T4C8"/>
<keyword evidence="1" id="KW-1133">Transmembrane helix</keyword>
<gene>
    <name evidence="2" type="ORF">MKW98_018756</name>
</gene>
<evidence type="ECO:0008006" key="4">
    <source>
        <dbReference type="Google" id="ProtNLM"/>
    </source>
</evidence>
<protein>
    <recommendedName>
        <fullName evidence="4">Maternal effect embryo arrest 60</fullName>
    </recommendedName>
</protein>
<keyword evidence="3" id="KW-1185">Reference proteome</keyword>
<dbReference type="Proteomes" id="UP001202328">
    <property type="component" value="Unassembled WGS sequence"/>
</dbReference>
<keyword evidence="1" id="KW-0472">Membrane</keyword>
<proteinExistence type="predicted"/>
<feature type="transmembrane region" description="Helical" evidence="1">
    <location>
        <begin position="20"/>
        <end position="41"/>
    </location>
</feature>
<accession>A0AAD4T4C8</accession>
<reference evidence="2" key="1">
    <citation type="submission" date="2022-04" db="EMBL/GenBank/DDBJ databases">
        <title>A functionally conserved STORR gene fusion in Papaver species that diverged 16.8 million years ago.</title>
        <authorList>
            <person name="Catania T."/>
        </authorList>
    </citation>
    <scope>NUCLEOTIDE SEQUENCE</scope>
    <source>
        <strain evidence="2">S-188037</strain>
    </source>
</reference>
<keyword evidence="1" id="KW-0812">Transmembrane</keyword>
<comment type="caution">
    <text evidence="2">The sequence shown here is derived from an EMBL/GenBank/DDBJ whole genome shotgun (WGS) entry which is preliminary data.</text>
</comment>